<proteinExistence type="predicted"/>
<dbReference type="KEGG" id="och:CES85_5856"/>
<geneLocation type="plasmid" evidence="1">
    <name>unnamed2</name>
</geneLocation>
<sequence length="73" mass="8267">MKLFFVAREPLNWSDGDLRIVDPEAVAYSNTLDAANEAERLARIYPGESFIVFEGIAKHSFKCEPVPVVRTRL</sequence>
<name>A0A248U9I2_9HYPH</name>
<keyword evidence="1" id="KW-0614">Plasmid</keyword>
<gene>
    <name evidence="1" type="ORF">CES85_5856</name>
</gene>
<accession>A0A248U9I2</accession>
<reference evidence="1" key="1">
    <citation type="submission" date="2017-07" db="EMBL/GenBank/DDBJ databases">
        <title>Phylogenetic study on the rhizospheric bacterium Ochrobactrum sp. A44.</title>
        <authorList>
            <person name="Krzyzanowska D.M."/>
            <person name="Ossowicki A."/>
            <person name="Rajewska M."/>
            <person name="Maciag T."/>
            <person name="Kaczynski Z."/>
            <person name="Czerwicka M."/>
            <person name="Jafra S."/>
        </authorList>
    </citation>
    <scope>NUCLEOTIDE SEQUENCE [LARGE SCALE GENOMIC DNA]</scope>
    <source>
        <strain evidence="1">A44</strain>
        <plasmid evidence="1">unnamed2</plasmid>
    </source>
</reference>
<dbReference type="AlphaFoldDB" id="A0A248U9I2"/>
<organism evidence="1">
    <name type="scientific">Ochrobactrum quorumnocens</name>
    <dbReference type="NCBI Taxonomy" id="271865"/>
    <lineage>
        <taxon>Bacteria</taxon>
        <taxon>Pseudomonadati</taxon>
        <taxon>Pseudomonadota</taxon>
        <taxon>Alphaproteobacteria</taxon>
        <taxon>Hyphomicrobiales</taxon>
        <taxon>Brucellaceae</taxon>
        <taxon>Brucella/Ochrobactrum group</taxon>
        <taxon>Ochrobactrum</taxon>
    </lineage>
</organism>
<dbReference type="EMBL" id="CP022602">
    <property type="protein sequence ID" value="ASV83029.1"/>
    <property type="molecule type" value="Genomic_DNA"/>
</dbReference>
<protein>
    <submittedName>
        <fullName evidence="1">Uncharacterized protein</fullName>
    </submittedName>
</protein>
<dbReference type="Proteomes" id="UP000215256">
    <property type="component" value="Plasmid unnamed2"/>
</dbReference>
<evidence type="ECO:0000313" key="1">
    <source>
        <dbReference type="EMBL" id="ASV83029.1"/>
    </source>
</evidence>
<dbReference type="RefSeq" id="WP_095444066.1">
    <property type="nucleotide sequence ID" value="NZ_CP022602.1"/>
</dbReference>